<dbReference type="GO" id="GO:0016491">
    <property type="term" value="F:oxidoreductase activity"/>
    <property type="evidence" value="ECO:0007669"/>
    <property type="project" value="UniProtKB-KW"/>
</dbReference>
<comment type="caution">
    <text evidence="4">The sequence shown here is derived from an EMBL/GenBank/DDBJ whole genome shotgun (WGS) entry which is preliminary data.</text>
</comment>
<dbReference type="GO" id="GO:0051287">
    <property type="term" value="F:NAD binding"/>
    <property type="evidence" value="ECO:0007669"/>
    <property type="project" value="InterPro"/>
</dbReference>
<evidence type="ECO:0000256" key="1">
    <source>
        <dbReference type="ARBA" id="ARBA00023002"/>
    </source>
</evidence>
<dbReference type="AlphaFoldDB" id="A0A9D9FZA1"/>
<dbReference type="InterPro" id="IPR036291">
    <property type="entry name" value="NAD(P)-bd_dom_sf"/>
</dbReference>
<keyword evidence="2" id="KW-0520">NAD</keyword>
<organism evidence="4">
    <name type="scientific">Prochlorococcus marinus XMU1424</name>
    <dbReference type="NCBI Taxonomy" id="2774497"/>
    <lineage>
        <taxon>Bacteria</taxon>
        <taxon>Bacillati</taxon>
        <taxon>Cyanobacteriota</taxon>
        <taxon>Cyanophyceae</taxon>
        <taxon>Synechococcales</taxon>
        <taxon>Prochlorococcaceae</taxon>
        <taxon>Prochlorococcus</taxon>
    </lineage>
</organism>
<reference evidence="4" key="1">
    <citation type="journal article" date="2021" name="Front. Mar. Sci.">
        <title>Genomes of Diverse Isolates of Prochlorococcus High-Light-Adapted Clade II in the Western Pacific Ocean.</title>
        <authorList>
            <person name="Yan W."/>
            <person name="Feng X."/>
            <person name="Zhang W."/>
            <person name="Nawaz M.Z."/>
            <person name="Luo T."/>
            <person name="Zhang R."/>
            <person name="Jiao N."/>
        </authorList>
    </citation>
    <scope>NUCLEOTIDE SEQUENCE</scope>
    <source>
        <strain evidence="4">XMU1424</strain>
    </source>
</reference>
<dbReference type="PANTHER" id="PTHR43333:SF1">
    <property type="entry name" value="D-ISOMER SPECIFIC 2-HYDROXYACID DEHYDROGENASE NAD-BINDING DOMAIN-CONTAINING PROTEIN"/>
    <property type="match status" value="1"/>
</dbReference>
<name>A0A9D9FZA1_PROMR</name>
<dbReference type="SUPFAM" id="SSF52283">
    <property type="entry name" value="Formate/glycerate dehydrogenase catalytic domain-like"/>
    <property type="match status" value="1"/>
</dbReference>
<feature type="domain" description="D-isomer specific 2-hydroxyacid dehydrogenase NAD-binding" evidence="3">
    <location>
        <begin position="114"/>
        <end position="286"/>
    </location>
</feature>
<keyword evidence="1" id="KW-0560">Oxidoreductase</keyword>
<evidence type="ECO:0000256" key="2">
    <source>
        <dbReference type="ARBA" id="ARBA00023027"/>
    </source>
</evidence>
<dbReference type="CDD" id="cd05300">
    <property type="entry name" value="2-Hacid_dh_1"/>
    <property type="match status" value="1"/>
</dbReference>
<protein>
    <submittedName>
        <fullName evidence="4">D-2-hydroxyacid dehydrogenase</fullName>
    </submittedName>
</protein>
<dbReference type="Pfam" id="PF02826">
    <property type="entry name" value="2-Hacid_dh_C"/>
    <property type="match status" value="1"/>
</dbReference>
<accession>A0A9D9FZA1</accession>
<sequence length="323" mass="37007">MDDTKKILFLQKKEFLKDQSEFIISKLKNFDNDINLDSISEFSKSFDYSKYSVIIAPTLPWIYEVINKSSNLKWIHFLSSGIEKIWDMPVDWSRYLLSKSAGIHGPQISEYVIGSMLFFAKRFNDFNVQSRDKIWKRFWLSELKNKHVLILGGGNVGHWISKRCSQFEMEITIVQKNLKFNKYANRTLILDDAINLLGTVDFIVVALPLTENTRLLIDDEFLSKLSKGAVLIDISRGGIVNQNTVIKFLEQDKLGGAALDVFAEEPLPASSPLWNRKDVLVTPHVSGTSPFYMERALELFIENLKSLKSNGQLITPVSIKDKY</sequence>
<evidence type="ECO:0000313" key="4">
    <source>
        <dbReference type="EMBL" id="MBO6987529.1"/>
    </source>
</evidence>
<evidence type="ECO:0000259" key="3">
    <source>
        <dbReference type="Pfam" id="PF02826"/>
    </source>
</evidence>
<proteinExistence type="predicted"/>
<dbReference type="SUPFAM" id="SSF51735">
    <property type="entry name" value="NAD(P)-binding Rossmann-fold domains"/>
    <property type="match status" value="1"/>
</dbReference>
<dbReference type="InterPro" id="IPR006140">
    <property type="entry name" value="D-isomer_DH_NAD-bd"/>
</dbReference>
<dbReference type="Gene3D" id="3.40.50.720">
    <property type="entry name" value="NAD(P)-binding Rossmann-like Domain"/>
    <property type="match status" value="2"/>
</dbReference>
<dbReference type="PANTHER" id="PTHR43333">
    <property type="entry name" value="2-HACID_DH_C DOMAIN-CONTAINING PROTEIN"/>
    <property type="match status" value="1"/>
</dbReference>
<gene>
    <name evidence="4" type="ORF">JJ833_01550</name>
</gene>
<dbReference type="EMBL" id="JAEPLE010000001">
    <property type="protein sequence ID" value="MBO6987529.1"/>
    <property type="molecule type" value="Genomic_DNA"/>
</dbReference>